<evidence type="ECO:0000256" key="2">
    <source>
        <dbReference type="ARBA" id="ARBA00023002"/>
    </source>
</evidence>
<dbReference type="InterPro" id="IPR020904">
    <property type="entry name" value="Sc_DH/Rdtase_CS"/>
</dbReference>
<dbReference type="InterPro" id="IPR036291">
    <property type="entry name" value="NAD(P)-bd_dom_sf"/>
</dbReference>
<dbReference type="PANTHER" id="PTHR24321:SF8">
    <property type="entry name" value="ESTRADIOL 17-BETA-DEHYDROGENASE 8-RELATED"/>
    <property type="match status" value="1"/>
</dbReference>
<keyword evidence="2" id="KW-0560">Oxidoreductase</keyword>
<dbReference type="InterPro" id="IPR002347">
    <property type="entry name" value="SDR_fam"/>
</dbReference>
<dbReference type="PRINTS" id="PR00081">
    <property type="entry name" value="GDHRDH"/>
</dbReference>
<organism evidence="3">
    <name type="scientific">Chrysotila carterae</name>
    <name type="common">Marine alga</name>
    <name type="synonym">Syracosphaera carterae</name>
    <dbReference type="NCBI Taxonomy" id="13221"/>
    <lineage>
        <taxon>Eukaryota</taxon>
        <taxon>Haptista</taxon>
        <taxon>Haptophyta</taxon>
        <taxon>Prymnesiophyceae</taxon>
        <taxon>Isochrysidales</taxon>
        <taxon>Isochrysidaceae</taxon>
        <taxon>Chrysotila</taxon>
    </lineage>
</organism>
<accession>A0A7S4ETK2</accession>
<dbReference type="GO" id="GO:0016491">
    <property type="term" value="F:oxidoreductase activity"/>
    <property type="evidence" value="ECO:0007669"/>
    <property type="project" value="UniProtKB-KW"/>
</dbReference>
<evidence type="ECO:0000313" key="3">
    <source>
        <dbReference type="EMBL" id="CAE0751943.1"/>
    </source>
</evidence>
<comment type="similarity">
    <text evidence="1">Belongs to the short-chain dehydrogenases/reductases (SDR) family.</text>
</comment>
<dbReference type="PANTHER" id="PTHR24321">
    <property type="entry name" value="DEHYDROGENASES, SHORT CHAIN"/>
    <property type="match status" value="1"/>
</dbReference>
<dbReference type="Pfam" id="PF13561">
    <property type="entry name" value="adh_short_C2"/>
    <property type="match status" value="1"/>
</dbReference>
<evidence type="ECO:0000256" key="1">
    <source>
        <dbReference type="ARBA" id="ARBA00006484"/>
    </source>
</evidence>
<dbReference type="Gene3D" id="3.40.50.720">
    <property type="entry name" value="NAD(P)-binding Rossmann-like Domain"/>
    <property type="match status" value="1"/>
</dbReference>
<dbReference type="SUPFAM" id="SSF51735">
    <property type="entry name" value="NAD(P)-binding Rossmann-fold domains"/>
    <property type="match status" value="1"/>
</dbReference>
<reference evidence="3" key="1">
    <citation type="submission" date="2021-01" db="EMBL/GenBank/DDBJ databases">
        <authorList>
            <person name="Corre E."/>
            <person name="Pelletier E."/>
            <person name="Niang G."/>
            <person name="Scheremetjew M."/>
            <person name="Finn R."/>
            <person name="Kale V."/>
            <person name="Holt S."/>
            <person name="Cochrane G."/>
            <person name="Meng A."/>
            <person name="Brown T."/>
            <person name="Cohen L."/>
        </authorList>
    </citation>
    <scope>NUCLEOTIDE SEQUENCE</scope>
    <source>
        <strain evidence="3">CCMP645</strain>
    </source>
</reference>
<protein>
    <submittedName>
        <fullName evidence="3">Uncharacterized protein</fullName>
    </submittedName>
</protein>
<dbReference type="EMBL" id="HBIZ01007851">
    <property type="protein sequence ID" value="CAE0751943.1"/>
    <property type="molecule type" value="Transcribed_RNA"/>
</dbReference>
<name>A0A7S4ETK2_CHRCT</name>
<gene>
    <name evidence="3" type="ORF">PCAR00345_LOCUS4528</name>
</gene>
<proteinExistence type="inferred from homology"/>
<dbReference type="PROSITE" id="PS00061">
    <property type="entry name" value="ADH_SHORT"/>
    <property type="match status" value="1"/>
</dbReference>
<sequence>MTNTYQNGIFEQVLADNSDKLDIFVANAGIWTCGDFEQITEEEFDRVVGINMKGAFFALQAALPPLRASGGCAVVMGSDQCFVGKVEQNLYGMTKGALGQLVKSLAAQYAPLGVRINAVCPGTIDTPLMHNAVAKISAEKGIDSKGIYERINTAQPMPRVGQPEEVAQLVLAVCCNGFMAGALVSIDGGYTCV</sequence>
<dbReference type="AlphaFoldDB" id="A0A7S4ETK2"/>
<dbReference type="CDD" id="cd05233">
    <property type="entry name" value="SDR_c"/>
    <property type="match status" value="1"/>
</dbReference>